<dbReference type="InterPro" id="IPR025711">
    <property type="entry name" value="PepSY"/>
</dbReference>
<accession>A0ABM8Z0A3</accession>
<dbReference type="Pfam" id="PF03413">
    <property type="entry name" value="PepSY"/>
    <property type="match status" value="1"/>
</dbReference>
<keyword evidence="1" id="KW-0812">Transmembrane</keyword>
<dbReference type="PANTHER" id="PTHR34219:SF3">
    <property type="entry name" value="BLL7967 PROTEIN"/>
    <property type="match status" value="1"/>
</dbReference>
<feature type="transmembrane region" description="Helical" evidence="1">
    <location>
        <begin position="12"/>
        <end position="34"/>
    </location>
</feature>
<protein>
    <submittedName>
        <fullName evidence="3">Iron-regulated membrane protein</fullName>
    </submittedName>
</protein>
<evidence type="ECO:0000256" key="1">
    <source>
        <dbReference type="SAM" id="Phobius"/>
    </source>
</evidence>
<feature type="transmembrane region" description="Helical" evidence="1">
    <location>
        <begin position="187"/>
        <end position="207"/>
    </location>
</feature>
<feature type="transmembrane region" description="Helical" evidence="1">
    <location>
        <begin position="137"/>
        <end position="158"/>
    </location>
</feature>
<feature type="domain" description="PepSY" evidence="2">
    <location>
        <begin position="57"/>
        <end position="111"/>
    </location>
</feature>
<reference evidence="3 4" key="1">
    <citation type="submission" date="2021-10" db="EMBL/GenBank/DDBJ databases">
        <authorList>
            <person name="Koch H."/>
        </authorList>
    </citation>
    <scope>NUCLEOTIDE SEQUENCE [LARGE SCALE GENOMIC DNA]</scope>
    <source>
        <strain evidence="3">6680</strain>
    </source>
</reference>
<gene>
    <name evidence="3" type="ORF">NTG6680_1988</name>
</gene>
<evidence type="ECO:0000313" key="3">
    <source>
        <dbReference type="EMBL" id="CAG9933237.1"/>
    </source>
</evidence>
<dbReference type="Pfam" id="PF03929">
    <property type="entry name" value="PepSY_TM"/>
    <property type="match status" value="1"/>
</dbReference>
<dbReference type="InterPro" id="IPR005625">
    <property type="entry name" value="PepSY-ass_TM"/>
</dbReference>
<keyword evidence="4" id="KW-1185">Reference proteome</keyword>
<keyword evidence="1" id="KW-0472">Membrane</keyword>
<proteinExistence type="predicted"/>
<evidence type="ECO:0000259" key="2">
    <source>
        <dbReference type="Pfam" id="PF03413"/>
    </source>
</evidence>
<feature type="transmembrane region" description="Helical" evidence="1">
    <location>
        <begin position="331"/>
        <end position="351"/>
    </location>
</feature>
<dbReference type="Proteomes" id="UP000839052">
    <property type="component" value="Chromosome"/>
</dbReference>
<sequence length="366" mass="41546">MTVRKIVSKLHLYTGLAIGLLLILSGLTGSVLVFREEVEALVYPELMKSVPRDERASLQTVLEAVQHAYPEDKPFFIRMPRTPEQTYLVKMNSAHDLFVYVDSYNGMILGEHRQEDTFTGWISLLHTELLSGDRGEIILGVSALLLIGMSITGLILWWPRKGKFLSGFKIQWAAHWKRMNFDIHRASGIYTVVFLLLTAFTGTSLVFNKTVINLINAITQSPPRAAPPLSDPHQAWMPRPALDMMLHQADYMLSATTTWVNLPQKPGAPLVIRKKFVQEFHPNGRSFVYFDQYSGKVLQVENVLMASLGTRIFNTLYPIHIGAIGGTPTRLLQVIIGLSPLILFTTGYVMWWNRRKAKRYHSRLIK</sequence>
<keyword evidence="1" id="KW-1133">Transmembrane helix</keyword>
<name>A0ABM8Z0A3_9PROT</name>
<dbReference type="PANTHER" id="PTHR34219">
    <property type="entry name" value="IRON-REGULATED INNER MEMBRANE PROTEIN-RELATED"/>
    <property type="match status" value="1"/>
</dbReference>
<dbReference type="EMBL" id="OU912926">
    <property type="protein sequence ID" value="CAG9933237.1"/>
    <property type="molecule type" value="Genomic_DNA"/>
</dbReference>
<organism evidence="3 4">
    <name type="scientific">Candidatus Nitrotoga arctica</name>
    <dbReference type="NCBI Taxonomy" id="453162"/>
    <lineage>
        <taxon>Bacteria</taxon>
        <taxon>Pseudomonadati</taxon>
        <taxon>Pseudomonadota</taxon>
        <taxon>Betaproteobacteria</taxon>
        <taxon>Nitrosomonadales</taxon>
        <taxon>Gallionellaceae</taxon>
        <taxon>Candidatus Nitrotoga</taxon>
    </lineage>
</organism>
<evidence type="ECO:0000313" key="4">
    <source>
        <dbReference type="Proteomes" id="UP000839052"/>
    </source>
</evidence>